<proteinExistence type="predicted"/>
<feature type="transmembrane region" description="Helical" evidence="8">
    <location>
        <begin position="221"/>
        <end position="239"/>
    </location>
</feature>
<evidence type="ECO:0000256" key="1">
    <source>
        <dbReference type="ARBA" id="ARBA00004370"/>
    </source>
</evidence>
<dbReference type="GO" id="GO:0006865">
    <property type="term" value="P:amino acid transport"/>
    <property type="evidence" value="ECO:0007669"/>
    <property type="project" value="UniProtKB-KW"/>
</dbReference>
<gene>
    <name evidence="10" type="ORF">B296_00012824</name>
</gene>
<accession>A0A426ZXZ2</accession>
<evidence type="ECO:0000259" key="9">
    <source>
        <dbReference type="Pfam" id="PF01490"/>
    </source>
</evidence>
<dbReference type="InterPro" id="IPR013057">
    <property type="entry name" value="AA_transpt_TM"/>
</dbReference>
<feature type="transmembrane region" description="Helical" evidence="8">
    <location>
        <begin position="178"/>
        <end position="201"/>
    </location>
</feature>
<evidence type="ECO:0000313" key="10">
    <source>
        <dbReference type="EMBL" id="RRT68909.1"/>
    </source>
</evidence>
<keyword evidence="6 8" id="KW-0472">Membrane</keyword>
<dbReference type="Pfam" id="PF01490">
    <property type="entry name" value="Aa_trans"/>
    <property type="match status" value="1"/>
</dbReference>
<evidence type="ECO:0000256" key="3">
    <source>
        <dbReference type="ARBA" id="ARBA00022692"/>
    </source>
</evidence>
<keyword evidence="2" id="KW-0813">Transport</keyword>
<feature type="domain" description="Amino acid transporter transmembrane" evidence="9">
    <location>
        <begin position="2"/>
        <end position="236"/>
    </location>
</feature>
<evidence type="ECO:0000313" key="11">
    <source>
        <dbReference type="Proteomes" id="UP000287651"/>
    </source>
</evidence>
<protein>
    <recommendedName>
        <fullName evidence="9">Amino acid transporter transmembrane domain-containing protein</fullName>
    </recommendedName>
</protein>
<feature type="transmembrane region" description="Helical" evidence="8">
    <location>
        <begin position="95"/>
        <end position="116"/>
    </location>
</feature>
<reference evidence="10 11" key="1">
    <citation type="journal article" date="2014" name="Agronomy (Basel)">
        <title>A Draft Genome Sequence for Ensete ventricosum, the Drought-Tolerant Tree Against Hunger.</title>
        <authorList>
            <person name="Harrison J."/>
            <person name="Moore K.A."/>
            <person name="Paszkiewicz K."/>
            <person name="Jones T."/>
            <person name="Grant M."/>
            <person name="Ambacheew D."/>
            <person name="Muzemil S."/>
            <person name="Studholme D.J."/>
        </authorList>
    </citation>
    <scope>NUCLEOTIDE SEQUENCE [LARGE SCALE GENOMIC DNA]</scope>
</reference>
<evidence type="ECO:0000256" key="7">
    <source>
        <dbReference type="SAM" id="MobiDB-lite"/>
    </source>
</evidence>
<feature type="transmembrane region" description="Helical" evidence="8">
    <location>
        <begin position="72"/>
        <end position="89"/>
    </location>
</feature>
<evidence type="ECO:0000256" key="2">
    <source>
        <dbReference type="ARBA" id="ARBA00022448"/>
    </source>
</evidence>
<feature type="transmembrane region" description="Helical" evidence="8">
    <location>
        <begin position="28"/>
        <end position="51"/>
    </location>
</feature>
<evidence type="ECO:0000256" key="6">
    <source>
        <dbReference type="ARBA" id="ARBA00023136"/>
    </source>
</evidence>
<keyword evidence="4" id="KW-0029">Amino-acid transport</keyword>
<evidence type="ECO:0000256" key="5">
    <source>
        <dbReference type="ARBA" id="ARBA00022989"/>
    </source>
</evidence>
<organism evidence="10 11">
    <name type="scientific">Ensete ventricosum</name>
    <name type="common">Abyssinian banana</name>
    <name type="synonym">Musa ensete</name>
    <dbReference type="NCBI Taxonomy" id="4639"/>
    <lineage>
        <taxon>Eukaryota</taxon>
        <taxon>Viridiplantae</taxon>
        <taxon>Streptophyta</taxon>
        <taxon>Embryophyta</taxon>
        <taxon>Tracheophyta</taxon>
        <taxon>Spermatophyta</taxon>
        <taxon>Magnoliopsida</taxon>
        <taxon>Liliopsida</taxon>
        <taxon>Zingiberales</taxon>
        <taxon>Musaceae</taxon>
        <taxon>Ensete</taxon>
    </lineage>
</organism>
<name>A0A426ZXZ2_ENSVE</name>
<dbReference type="PANTHER" id="PTHR48017">
    <property type="entry name" value="OS05G0424000 PROTEIN-RELATED"/>
    <property type="match status" value="1"/>
</dbReference>
<evidence type="ECO:0000256" key="8">
    <source>
        <dbReference type="SAM" id="Phobius"/>
    </source>
</evidence>
<dbReference type="EMBL" id="AMZH03004536">
    <property type="protein sequence ID" value="RRT68909.1"/>
    <property type="molecule type" value="Genomic_DNA"/>
</dbReference>
<dbReference type="Proteomes" id="UP000287651">
    <property type="component" value="Unassembled WGS sequence"/>
</dbReference>
<comment type="subcellular location">
    <subcellularLocation>
        <location evidence="1">Membrane</location>
    </subcellularLocation>
</comment>
<keyword evidence="5 8" id="KW-1133">Transmembrane helix</keyword>
<sequence length="470" mass="50626">MVEMHEMVPGKRFDRYHELGQHAFGDKLGLWIVVPQQLVVEVGVDIVYMVTGGKSLKKFHELVCPNCTPIKQTYFIIIFASAHFVLSHLPNFNSISGVSLAAAVMSLSYSTIAWGASADKGKQADVEYGYRASSTAGTVFNFLSALGNVAFAYAGHNVVLEIQATIPSTPEKPSKKPMWMGVIVAYIVVALCYFPVALVGYWAFGNGVKDNILITLDRPRWLIAMANMFVVVHVIVVIMERLHSGRGRDWKQRLCVEAKGHSDNAAVRGRGDEGSNNDCCGKGEREEQRGSDMEMAAAGNGCCRGGLGCGCVTTTRATTRAASGGGGLHGCVEEEQRVMAAGAIAGCSGRGEKEVEEAVTTAEVAGKRRRQRPMMGGNSGCGEEGRRLATAVEEQRVMAAGAMAGCSDRGEKEVEEAVITVEVAGKRRRQRPTMGGNSSWRPELAAAVVKKVDGWLRLQVDYGSKWGATR</sequence>
<evidence type="ECO:0000256" key="4">
    <source>
        <dbReference type="ARBA" id="ARBA00022970"/>
    </source>
</evidence>
<dbReference type="AlphaFoldDB" id="A0A426ZXZ2"/>
<feature type="region of interest" description="Disordered" evidence="7">
    <location>
        <begin position="362"/>
        <end position="385"/>
    </location>
</feature>
<dbReference type="GO" id="GO:0016020">
    <property type="term" value="C:membrane"/>
    <property type="evidence" value="ECO:0007669"/>
    <property type="project" value="UniProtKB-SubCell"/>
</dbReference>
<keyword evidence="3 8" id="KW-0812">Transmembrane</keyword>
<comment type="caution">
    <text evidence="10">The sequence shown here is derived from an EMBL/GenBank/DDBJ whole genome shotgun (WGS) entry which is preliminary data.</text>
</comment>